<reference evidence="3 4" key="1">
    <citation type="submission" date="2016-01" db="EMBL/GenBank/DDBJ databases">
        <title>Annotation of Pseudomonas oryzihabitans USDA-ARS-USMARC-56511.</title>
        <authorList>
            <person name="Harhay G.P."/>
            <person name="Harhay D.M."/>
            <person name="Smith T.P.L."/>
            <person name="Bono J.L."/>
            <person name="Heaton M.P."/>
            <person name="Clawson M.L."/>
            <person name="Chitko-Mckown C.G."/>
            <person name="Capik S.F."/>
            <person name="DeDonder K.D."/>
            <person name="Apley M.D."/>
            <person name="Lubbers B.V."/>
            <person name="White B.J."/>
            <person name="Larson R.L."/>
        </authorList>
    </citation>
    <scope>NUCLEOTIDE SEQUENCE [LARGE SCALE GENOMIC DNA]</scope>
    <source>
        <strain evidence="3 4">USDA-ARS-USMARC-56511</strain>
    </source>
</reference>
<feature type="transmembrane region" description="Helical" evidence="1">
    <location>
        <begin position="58"/>
        <end position="78"/>
    </location>
</feature>
<keyword evidence="3" id="KW-0012">Acyltransferase</keyword>
<feature type="transmembrane region" description="Helical" evidence="1">
    <location>
        <begin position="99"/>
        <end position="118"/>
    </location>
</feature>
<feature type="transmembrane region" description="Helical" evidence="1">
    <location>
        <begin position="270"/>
        <end position="289"/>
    </location>
</feature>
<dbReference type="OrthoDB" id="9767863at2"/>
<evidence type="ECO:0000259" key="2">
    <source>
        <dbReference type="Pfam" id="PF01757"/>
    </source>
</evidence>
<feature type="domain" description="Acyltransferase 3" evidence="2">
    <location>
        <begin position="23"/>
        <end position="343"/>
    </location>
</feature>
<feature type="transmembrane region" description="Helical" evidence="1">
    <location>
        <begin position="199"/>
        <end position="219"/>
    </location>
</feature>
<sequence>MAPNTRREVSVQTVQDYVGGKNNNLNLIRMIAALAVVFSHSFAISSGTATAEPGRESLGMTLGDIAVDIFFITSGFLVTKSLLSRADIIDFVWGRALRVVPGLLVMLVLTVLGLGAWLTRAPLHDYLSDPQTWFYLFKNTGLIAGAEFDLPGLFEGNPLQAIVNGSLWTLPFEVGMYGALALLWLFVLWLRLDSRHFQRAILLFAAGAVLFKLFAYYFFASESHLLRLFQMFFLGGAFYVLRGYIPLSRAAFVAAVALLAVAMPDRDSFYLVYNLTLGYVLLYLAFVPAGRIRAFNEVGDYSYGLYIYSFPVQQTLAAVIPGIEAWTMVVLSIGITLPLAVVSWFLVERHALGYRQACATGTKAVWKRLVPPARVG</sequence>
<gene>
    <name evidence="3" type="ORF">APT59_18575</name>
</gene>
<dbReference type="GO" id="GO:0016747">
    <property type="term" value="F:acyltransferase activity, transferring groups other than amino-acyl groups"/>
    <property type="evidence" value="ECO:0007669"/>
    <property type="project" value="InterPro"/>
</dbReference>
<keyword evidence="3" id="KW-0808">Transferase</keyword>
<protein>
    <submittedName>
        <fullName evidence="3">Acyltransferase</fullName>
    </submittedName>
</protein>
<dbReference type="KEGG" id="por:APT59_18575"/>
<feature type="transmembrane region" description="Helical" evidence="1">
    <location>
        <begin position="248"/>
        <end position="264"/>
    </location>
</feature>
<dbReference type="GO" id="GO:0016020">
    <property type="term" value="C:membrane"/>
    <property type="evidence" value="ECO:0007669"/>
    <property type="project" value="TreeGrafter"/>
</dbReference>
<dbReference type="InterPro" id="IPR050879">
    <property type="entry name" value="Acyltransferase_3"/>
</dbReference>
<dbReference type="EMBL" id="CP013987">
    <property type="protein sequence ID" value="ALZ86108.1"/>
    <property type="molecule type" value="Genomic_DNA"/>
</dbReference>
<dbReference type="Pfam" id="PF01757">
    <property type="entry name" value="Acyl_transf_3"/>
    <property type="match status" value="1"/>
</dbReference>
<accession>A0A0U4WNJ2</accession>
<keyword evidence="1" id="KW-1133">Transmembrane helix</keyword>
<evidence type="ECO:0000313" key="4">
    <source>
        <dbReference type="Proteomes" id="UP000064137"/>
    </source>
</evidence>
<keyword evidence="1" id="KW-0472">Membrane</keyword>
<feature type="transmembrane region" description="Helical" evidence="1">
    <location>
        <begin position="174"/>
        <end position="192"/>
    </location>
</feature>
<feature type="transmembrane region" description="Helical" evidence="1">
    <location>
        <begin position="326"/>
        <end position="347"/>
    </location>
</feature>
<feature type="transmembrane region" description="Helical" evidence="1">
    <location>
        <begin position="27"/>
        <end position="46"/>
    </location>
</feature>
<evidence type="ECO:0000313" key="3">
    <source>
        <dbReference type="EMBL" id="ALZ86108.1"/>
    </source>
</evidence>
<dbReference type="PANTHER" id="PTHR23028:SF53">
    <property type="entry name" value="ACYL_TRANSF_3 DOMAIN-CONTAINING PROTEIN"/>
    <property type="match status" value="1"/>
</dbReference>
<dbReference type="InterPro" id="IPR002656">
    <property type="entry name" value="Acyl_transf_3_dom"/>
</dbReference>
<dbReference type="Proteomes" id="UP000064137">
    <property type="component" value="Chromosome"/>
</dbReference>
<dbReference type="PANTHER" id="PTHR23028">
    <property type="entry name" value="ACETYLTRANSFERASE"/>
    <property type="match status" value="1"/>
</dbReference>
<name>A0A0U4WNJ2_9PSED</name>
<evidence type="ECO:0000256" key="1">
    <source>
        <dbReference type="SAM" id="Phobius"/>
    </source>
</evidence>
<proteinExistence type="predicted"/>
<organism evidence="3 4">
    <name type="scientific">Pseudomonas oryzihabitans</name>
    <dbReference type="NCBI Taxonomy" id="47885"/>
    <lineage>
        <taxon>Bacteria</taxon>
        <taxon>Pseudomonadati</taxon>
        <taxon>Pseudomonadota</taxon>
        <taxon>Gammaproteobacteria</taxon>
        <taxon>Pseudomonadales</taxon>
        <taxon>Pseudomonadaceae</taxon>
        <taxon>Pseudomonas</taxon>
    </lineage>
</organism>
<keyword evidence="1" id="KW-0812">Transmembrane</keyword>
<dbReference type="GO" id="GO:0000271">
    <property type="term" value="P:polysaccharide biosynthetic process"/>
    <property type="evidence" value="ECO:0007669"/>
    <property type="project" value="TreeGrafter"/>
</dbReference>
<dbReference type="AlphaFoldDB" id="A0A0U4WNJ2"/>